<dbReference type="SMART" id="SM00495">
    <property type="entry name" value="ChtBD3"/>
    <property type="match status" value="1"/>
</dbReference>
<protein>
    <submittedName>
        <fullName evidence="4">Putative glycosyl hydrolase family 18 with carbohydrate binding domain transmembrane protein</fullName>
        <ecNumber evidence="4">3.-.-.-</ecNumber>
    </submittedName>
</protein>
<keyword evidence="4" id="KW-0812">Transmembrane</keyword>
<dbReference type="SUPFAM" id="SSF51055">
    <property type="entry name" value="Carbohydrate binding domain"/>
    <property type="match status" value="1"/>
</dbReference>
<dbReference type="EC" id="3.-.-.-" evidence="4"/>
<dbReference type="CDD" id="cd06543">
    <property type="entry name" value="GH18_PF-ChiA-like"/>
    <property type="match status" value="1"/>
</dbReference>
<gene>
    <name evidence="4" type="ORF">RUN39_v1_300032</name>
</gene>
<evidence type="ECO:0000256" key="2">
    <source>
        <dbReference type="SAM" id="SignalP"/>
    </source>
</evidence>
<dbReference type="CDD" id="cd12215">
    <property type="entry name" value="ChiC_BD"/>
    <property type="match status" value="1"/>
</dbReference>
<name>A0A0S4TPW2_RALSL</name>
<dbReference type="Pfam" id="PF02839">
    <property type="entry name" value="CBM_5_12"/>
    <property type="match status" value="1"/>
</dbReference>
<keyword evidence="1 4" id="KW-0378">Hydrolase</keyword>
<dbReference type="PANTHER" id="PTHR42976:SF1">
    <property type="entry name" value="GH18 DOMAIN-CONTAINING PROTEIN-RELATED"/>
    <property type="match status" value="1"/>
</dbReference>
<dbReference type="Gene3D" id="2.10.10.20">
    <property type="entry name" value="Carbohydrate-binding module superfamily 5/12"/>
    <property type="match status" value="1"/>
</dbReference>
<dbReference type="GO" id="GO:0005975">
    <property type="term" value="P:carbohydrate metabolic process"/>
    <property type="evidence" value="ECO:0007669"/>
    <property type="project" value="InterPro"/>
</dbReference>
<dbReference type="InterPro" id="IPR052750">
    <property type="entry name" value="GH18_Chitinase"/>
</dbReference>
<evidence type="ECO:0000313" key="4">
    <source>
        <dbReference type="EMBL" id="CUV12044.1"/>
    </source>
</evidence>
<dbReference type="InterPro" id="IPR036573">
    <property type="entry name" value="CBM_sf_5/12"/>
</dbReference>
<feature type="domain" description="Chitin-binding type-3" evidence="3">
    <location>
        <begin position="359"/>
        <end position="401"/>
    </location>
</feature>
<dbReference type="GO" id="GO:0030246">
    <property type="term" value="F:carbohydrate binding"/>
    <property type="evidence" value="ECO:0007669"/>
    <property type="project" value="InterPro"/>
</dbReference>
<keyword evidence="2" id="KW-0732">Signal</keyword>
<dbReference type="InterPro" id="IPR017853">
    <property type="entry name" value="GH"/>
</dbReference>
<accession>A0A0S4TPW2</accession>
<dbReference type="SUPFAM" id="SSF51445">
    <property type="entry name" value="(Trans)glycosidases"/>
    <property type="match status" value="1"/>
</dbReference>
<dbReference type="GO" id="GO:0005576">
    <property type="term" value="C:extracellular region"/>
    <property type="evidence" value="ECO:0007669"/>
    <property type="project" value="InterPro"/>
</dbReference>
<dbReference type="InterPro" id="IPR003610">
    <property type="entry name" value="CBM5/12"/>
</dbReference>
<dbReference type="AlphaFoldDB" id="A0A0S4TPW2"/>
<feature type="signal peptide" evidence="2">
    <location>
        <begin position="1"/>
        <end position="28"/>
    </location>
</feature>
<dbReference type="EMBL" id="LN899819">
    <property type="protein sequence ID" value="CUV12044.1"/>
    <property type="molecule type" value="Genomic_DNA"/>
</dbReference>
<keyword evidence="4" id="KW-0472">Membrane</keyword>
<dbReference type="GO" id="GO:0004553">
    <property type="term" value="F:hydrolase activity, hydrolyzing O-glycosyl compounds"/>
    <property type="evidence" value="ECO:0007669"/>
    <property type="project" value="InterPro"/>
</dbReference>
<feature type="chain" id="PRO_5013466802" evidence="2">
    <location>
        <begin position="29"/>
        <end position="401"/>
    </location>
</feature>
<dbReference type="Gene3D" id="3.20.20.80">
    <property type="entry name" value="Glycosidases"/>
    <property type="match status" value="1"/>
</dbReference>
<evidence type="ECO:0000256" key="1">
    <source>
        <dbReference type="ARBA" id="ARBA00022801"/>
    </source>
</evidence>
<dbReference type="PANTHER" id="PTHR42976">
    <property type="entry name" value="BIFUNCTIONAL CHITINASE/LYSOZYME-RELATED"/>
    <property type="match status" value="1"/>
</dbReference>
<proteinExistence type="predicted"/>
<organism evidence="4">
    <name type="scientific">Ralstonia solanacearum</name>
    <name type="common">Pseudomonas solanacearum</name>
    <dbReference type="NCBI Taxonomy" id="305"/>
    <lineage>
        <taxon>Bacteria</taxon>
        <taxon>Pseudomonadati</taxon>
        <taxon>Pseudomonadota</taxon>
        <taxon>Betaproteobacteria</taxon>
        <taxon>Burkholderiales</taxon>
        <taxon>Burkholderiaceae</taxon>
        <taxon>Ralstonia</taxon>
        <taxon>Ralstonia solanacearum species complex</taxon>
    </lineage>
</organism>
<dbReference type="PATRIC" id="fig|305.106.peg.2152"/>
<reference evidence="4" key="1">
    <citation type="submission" date="2015-10" db="EMBL/GenBank/DDBJ databases">
        <authorList>
            <person name="Gilbert D.G."/>
        </authorList>
    </citation>
    <scope>NUCLEOTIDE SEQUENCE</scope>
    <source>
        <strain evidence="4">Phyl III-seqv23</strain>
    </source>
</reference>
<sequence length="401" mass="41869">MQPRVSPRFAARAIAALCLSAAAGASQAAGVYAPYIDMTLDPTPLIDQIGVRQGIQQFHLAFVIAGDGCTPSWGGIQAIGNGASGDLLTTIAASITRYRARGGEVSVSFGGAAGTPLMKACTTVPALKAAYQTVIDTYQLTHVDFDIEGSVQKDTEAVARNFQTIARLQSDFAAKGKALHVTLTLPVLPSGLVQDGINTLNAAIANQVALDTVNVMTMDYGPADIDMGAAAISAAQGLYAQLDTAYKAVGQVKTDAQLWRLVGVTPMIGMNDVQSETFTLPNALTVLDAAYGNGYGMVSNWSVGRDQACPDNGAVVSATCSGIVQKPYAFASIFRQLHGHWGTGVLRDPSYGTATGGSAPAWSATAVYRIGQCVTYQDAKYCARWWTQGDVPNAGGAWAES</sequence>
<evidence type="ECO:0000259" key="3">
    <source>
        <dbReference type="SMART" id="SM00495"/>
    </source>
</evidence>